<evidence type="ECO:0000313" key="2">
    <source>
        <dbReference type="EMBL" id="GEU50419.1"/>
    </source>
</evidence>
<comment type="caution">
    <text evidence="2">The sequence shown here is derived from an EMBL/GenBank/DDBJ whole genome shotgun (WGS) entry which is preliminary data.</text>
</comment>
<evidence type="ECO:0000256" key="1">
    <source>
        <dbReference type="SAM" id="Coils"/>
    </source>
</evidence>
<sequence length="433" mass="50137">MSTPTFAKTHNLIAYLEKPTECDGFEQIIDFLNGSSIKYALTKFLIHTILQYLSAKTTSWNEFSSTIASAIICLAKPNVPLPSPSHDLLPSGEDSLKLKELMDFCTNLSNKVLDLQSEVSDIKFIYQERIEKLESMIERLKEENSVLKELIGVHSKVDYDEPIIEKEKSSKQGRKIAYIDADDDVTAASVKVPKPRKRKGVIIQDPEETTTVTVQPKQVQRREKLTDAVTKYEALKRKPLIEVQARRNMIVYLKNMAGYKINYFKGMTYDEIRPLFEKHYNYNQAFLNEVNEGVKVPKKEVSKEVKVECSKREGESLEPEITKKQKMEQETEELKKNLQIVLDDDDNVYTDATPLASKIPIVDYKIHTKRNIHYFKIIRADGNHMLFLSFSTMLKNFDREDLESLWNIVRERFAKIEPKNHSYDFLLNTQNHV</sequence>
<proteinExistence type="predicted"/>
<reference evidence="2" key="1">
    <citation type="journal article" date="2019" name="Sci. Rep.">
        <title>Draft genome of Tanacetum cinerariifolium, the natural source of mosquito coil.</title>
        <authorList>
            <person name="Yamashiro T."/>
            <person name="Shiraishi A."/>
            <person name="Satake H."/>
            <person name="Nakayama K."/>
        </authorList>
    </citation>
    <scope>NUCLEOTIDE SEQUENCE</scope>
</reference>
<name>A0A6L2KN75_TANCI</name>
<keyword evidence="1" id="KW-0175">Coiled coil</keyword>
<organism evidence="2">
    <name type="scientific">Tanacetum cinerariifolium</name>
    <name type="common">Dalmatian daisy</name>
    <name type="synonym">Chrysanthemum cinerariifolium</name>
    <dbReference type="NCBI Taxonomy" id="118510"/>
    <lineage>
        <taxon>Eukaryota</taxon>
        <taxon>Viridiplantae</taxon>
        <taxon>Streptophyta</taxon>
        <taxon>Embryophyta</taxon>
        <taxon>Tracheophyta</taxon>
        <taxon>Spermatophyta</taxon>
        <taxon>Magnoliopsida</taxon>
        <taxon>eudicotyledons</taxon>
        <taxon>Gunneridae</taxon>
        <taxon>Pentapetalae</taxon>
        <taxon>asterids</taxon>
        <taxon>campanulids</taxon>
        <taxon>Asterales</taxon>
        <taxon>Asteraceae</taxon>
        <taxon>Asteroideae</taxon>
        <taxon>Anthemideae</taxon>
        <taxon>Anthemidinae</taxon>
        <taxon>Tanacetum</taxon>
    </lineage>
</organism>
<dbReference type="EMBL" id="BKCJ010002712">
    <property type="protein sequence ID" value="GEU50419.1"/>
    <property type="molecule type" value="Genomic_DNA"/>
</dbReference>
<dbReference type="AlphaFoldDB" id="A0A6L2KN75"/>
<gene>
    <name evidence="2" type="ORF">Tci_022397</name>
</gene>
<accession>A0A6L2KN75</accession>
<protein>
    <submittedName>
        <fullName evidence="2">Uncharacterized protein</fullName>
    </submittedName>
</protein>
<feature type="coiled-coil region" evidence="1">
    <location>
        <begin position="123"/>
        <end position="150"/>
    </location>
</feature>